<proteinExistence type="predicted"/>
<evidence type="ECO:0008006" key="5">
    <source>
        <dbReference type="Google" id="ProtNLM"/>
    </source>
</evidence>
<reference evidence="3" key="1">
    <citation type="submission" date="2021-03" db="EMBL/GenBank/DDBJ databases">
        <title>Chromosome level genome of the anhydrobiotic midge Polypedilum vanderplanki.</title>
        <authorList>
            <person name="Yoshida Y."/>
            <person name="Kikawada T."/>
            <person name="Gusev O."/>
        </authorList>
    </citation>
    <scope>NUCLEOTIDE SEQUENCE</scope>
    <source>
        <strain evidence="3">NIAS01</strain>
        <tissue evidence="3">Whole body or cell culture</tissue>
    </source>
</reference>
<dbReference type="InterPro" id="IPR036322">
    <property type="entry name" value="WD40_repeat_dom_sf"/>
</dbReference>
<dbReference type="EMBL" id="JADBJN010000002">
    <property type="protein sequence ID" value="KAG5674865.1"/>
    <property type="molecule type" value="Genomic_DNA"/>
</dbReference>
<dbReference type="InterPro" id="IPR015943">
    <property type="entry name" value="WD40/YVTN_repeat-like_dom_sf"/>
</dbReference>
<dbReference type="OrthoDB" id="10251741at2759"/>
<keyword evidence="1" id="KW-0853">WD repeat</keyword>
<evidence type="ECO:0000313" key="4">
    <source>
        <dbReference type="Proteomes" id="UP001107558"/>
    </source>
</evidence>
<dbReference type="PANTHER" id="PTHR32215">
    <property type="entry name" value="CILIA- AND FLAGELLA-ASSOCIATED PROTEIN 57"/>
    <property type="match status" value="1"/>
</dbReference>
<dbReference type="Proteomes" id="UP001107558">
    <property type="component" value="Chromosome 2"/>
</dbReference>
<dbReference type="InterPro" id="IPR001680">
    <property type="entry name" value="WD40_rpt"/>
</dbReference>
<gene>
    <name evidence="3" type="ORF">PVAND_004810</name>
</gene>
<sequence>MNALMKFQKFRQIKQQQMQNKTVGLQPKRLFGLRNDVLGNIHFTMTKYEIIYPAANVIVIQNFVTNEQKFLRLPENINPEIIVISPNRKLIAIAELNIITEKTTIAIYDIEELKRLKTLQLAVECPIQAVGNMCFTSDSRGMAVLSREPDAFITIYTFGKNDTMVTGRASNKNYPGRATLVKCNPSDTSIITVGGENMMKIMNKTEKGFGQLGTIKGDNIDVTALTWLSGEIIIAGSAKMELFFIEGGELKAQYNMTDVDVIDLTQPDADETSQRQSTIVHLLATKTYPIKCLTTFKTGFAFATHNMVHVFQKESSHKFIKTTLLVIPVQLFDASLYVISNIAVNEEEDTIVATTQHSQLFVGQLFAPETIGISQIEFKFLGEPLHIDSIIDLSVCSWKPIIMTLSKDLTVRIWNYETMKVELIKKFLIDLRCISLHPSGFIAAIAFTDIVRFYQIQLRDLKLLKSFNYSRTTVLQFSHRGHLIAIGCQKEISIVCVFTFETHHTLVGHKDVLSVAWSTDDRYLVSSGKEGSVYEWDLTTGQRINELVQKGTLYRSLAVSSDQSYIVGVTHTAFLREISKSELIREFRAPDDSPLTTLAFSRSDQMLFAANERGCLYNIKMPFLESGGGNFSNYRFYHKAINKLCITYDDSTLVSVGDDGTLVFWAITNAEIKMAEMDSDLGHIEDVLIARQELLEIEHQMNLLQMRINEQVSEFMYEKEQGESYFTDQMNDIHAKYSEEINELRQKFVQQDAYHIEQLNELTMTLTKSNEKHQREVEELEANFNEKIIVEYENQKALKKKVDEVIELYEEKLRKSSSCLQETIDGLEANFKKQIEEKNEYVETLMKEMKDKEKEFQEYCRQVEIDRKFYF</sequence>
<dbReference type="Pfam" id="PF00400">
    <property type="entry name" value="WD40"/>
    <property type="match status" value="2"/>
</dbReference>
<name>A0A9J6BY22_POLVA</name>
<dbReference type="PROSITE" id="PS50082">
    <property type="entry name" value="WD_REPEATS_2"/>
    <property type="match status" value="1"/>
</dbReference>
<organism evidence="3 4">
    <name type="scientific">Polypedilum vanderplanki</name>
    <name type="common">Sleeping chironomid midge</name>
    <dbReference type="NCBI Taxonomy" id="319348"/>
    <lineage>
        <taxon>Eukaryota</taxon>
        <taxon>Metazoa</taxon>
        <taxon>Ecdysozoa</taxon>
        <taxon>Arthropoda</taxon>
        <taxon>Hexapoda</taxon>
        <taxon>Insecta</taxon>
        <taxon>Pterygota</taxon>
        <taxon>Neoptera</taxon>
        <taxon>Endopterygota</taxon>
        <taxon>Diptera</taxon>
        <taxon>Nematocera</taxon>
        <taxon>Chironomoidea</taxon>
        <taxon>Chironomidae</taxon>
        <taxon>Chironominae</taxon>
        <taxon>Polypedilum</taxon>
        <taxon>Polypedilum</taxon>
    </lineage>
</organism>
<evidence type="ECO:0000313" key="3">
    <source>
        <dbReference type="EMBL" id="KAG5674865.1"/>
    </source>
</evidence>
<evidence type="ECO:0000256" key="2">
    <source>
        <dbReference type="SAM" id="Coils"/>
    </source>
</evidence>
<dbReference type="InterPro" id="IPR052993">
    <property type="entry name" value="CFA-57"/>
</dbReference>
<evidence type="ECO:0000256" key="1">
    <source>
        <dbReference type="PROSITE-ProRule" id="PRU00221"/>
    </source>
</evidence>
<feature type="repeat" description="WD" evidence="1">
    <location>
        <begin position="512"/>
        <end position="546"/>
    </location>
</feature>
<dbReference type="AlphaFoldDB" id="A0A9J6BY22"/>
<accession>A0A9J6BY22</accession>
<dbReference type="SMART" id="SM00320">
    <property type="entry name" value="WD40"/>
    <property type="match status" value="5"/>
</dbReference>
<dbReference type="Gene3D" id="2.130.10.10">
    <property type="entry name" value="YVTN repeat-like/Quinoprotein amine dehydrogenase"/>
    <property type="match status" value="2"/>
</dbReference>
<dbReference type="SUPFAM" id="SSF50978">
    <property type="entry name" value="WD40 repeat-like"/>
    <property type="match status" value="2"/>
</dbReference>
<dbReference type="PANTHER" id="PTHR32215:SF0">
    <property type="entry name" value="CILIA- AND FLAGELLA-ASSOCIATED PROTEIN 57"/>
    <property type="match status" value="1"/>
</dbReference>
<protein>
    <recommendedName>
        <fullName evidence="5">WD repeat-containing protein 65</fullName>
    </recommendedName>
</protein>
<comment type="caution">
    <text evidence="3">The sequence shown here is derived from an EMBL/GenBank/DDBJ whole genome shotgun (WGS) entry which is preliminary data.</text>
</comment>
<keyword evidence="4" id="KW-1185">Reference proteome</keyword>
<feature type="coiled-coil region" evidence="2">
    <location>
        <begin position="727"/>
        <end position="862"/>
    </location>
</feature>
<keyword evidence="2" id="KW-0175">Coiled coil</keyword>